<keyword evidence="2" id="KW-0539">Nucleus</keyword>
<dbReference type="CDD" id="cd00067">
    <property type="entry name" value="GAL4"/>
    <property type="match status" value="1"/>
</dbReference>
<reference evidence="4 5" key="1">
    <citation type="journal article" date="2016" name="Genome Biol. Evol.">
        <title>Divergent and convergent evolution of fungal pathogenicity.</title>
        <authorList>
            <person name="Shang Y."/>
            <person name="Xiao G."/>
            <person name="Zheng P."/>
            <person name="Cen K."/>
            <person name="Zhan S."/>
            <person name="Wang C."/>
        </authorList>
    </citation>
    <scope>NUCLEOTIDE SEQUENCE [LARGE SCALE GENOMIC DNA]</scope>
    <source>
        <strain evidence="4 5">RCEF 264</strain>
    </source>
</reference>
<dbReference type="Pfam" id="PF11951">
    <property type="entry name" value="Fungal_trans_2"/>
    <property type="match status" value="1"/>
</dbReference>
<dbReference type="InterPro" id="IPR036864">
    <property type="entry name" value="Zn2-C6_fun-type_DNA-bd_sf"/>
</dbReference>
<evidence type="ECO:0000313" key="4">
    <source>
        <dbReference type="EMBL" id="OAA60378.1"/>
    </source>
</evidence>
<organism evidence="4 5">
    <name type="scientific">Niveomyces insectorum RCEF 264</name>
    <dbReference type="NCBI Taxonomy" id="1081102"/>
    <lineage>
        <taxon>Eukaryota</taxon>
        <taxon>Fungi</taxon>
        <taxon>Dikarya</taxon>
        <taxon>Ascomycota</taxon>
        <taxon>Pezizomycotina</taxon>
        <taxon>Sordariomycetes</taxon>
        <taxon>Hypocreomycetidae</taxon>
        <taxon>Hypocreales</taxon>
        <taxon>Cordycipitaceae</taxon>
        <taxon>Niveomyces</taxon>
    </lineage>
</organism>
<name>A0A167TA48_9HYPO</name>
<evidence type="ECO:0000313" key="5">
    <source>
        <dbReference type="Proteomes" id="UP000076874"/>
    </source>
</evidence>
<accession>A0A167TA48</accession>
<comment type="caution">
    <text evidence="4">The sequence shown here is derived from an EMBL/GenBank/DDBJ whole genome shotgun (WGS) entry which is preliminary data.</text>
</comment>
<feature type="domain" description="Zn(2)-C6 fungal-type" evidence="3">
    <location>
        <begin position="19"/>
        <end position="49"/>
    </location>
</feature>
<proteinExistence type="predicted"/>
<keyword evidence="4" id="KW-0238">DNA-binding</keyword>
<dbReference type="PROSITE" id="PS00463">
    <property type="entry name" value="ZN2_CY6_FUNGAL_1"/>
    <property type="match status" value="1"/>
</dbReference>
<dbReference type="GO" id="GO:0008270">
    <property type="term" value="F:zinc ion binding"/>
    <property type="evidence" value="ECO:0007669"/>
    <property type="project" value="InterPro"/>
</dbReference>
<evidence type="ECO:0000259" key="3">
    <source>
        <dbReference type="PROSITE" id="PS50048"/>
    </source>
</evidence>
<dbReference type="PANTHER" id="PTHR37534">
    <property type="entry name" value="TRANSCRIPTIONAL ACTIVATOR PROTEIN UGA3"/>
    <property type="match status" value="1"/>
</dbReference>
<dbReference type="InterPro" id="IPR001138">
    <property type="entry name" value="Zn2Cys6_DnaBD"/>
</dbReference>
<dbReference type="InterPro" id="IPR021858">
    <property type="entry name" value="Fun_TF"/>
</dbReference>
<comment type="subcellular location">
    <subcellularLocation>
        <location evidence="1">Nucleus</location>
    </subcellularLocation>
</comment>
<dbReference type="EMBL" id="AZHD01000009">
    <property type="protein sequence ID" value="OAA60378.1"/>
    <property type="molecule type" value="Genomic_DNA"/>
</dbReference>
<dbReference type="SMART" id="SM00066">
    <property type="entry name" value="GAL4"/>
    <property type="match status" value="1"/>
</dbReference>
<dbReference type="PROSITE" id="PS50048">
    <property type="entry name" value="ZN2_CY6_FUNGAL_2"/>
    <property type="match status" value="1"/>
</dbReference>
<protein>
    <submittedName>
        <fullName evidence="4">Zn(2)-C6 fungal-type DNA-binding domain protein</fullName>
    </submittedName>
</protein>
<dbReference type="GO" id="GO:0005634">
    <property type="term" value="C:nucleus"/>
    <property type="evidence" value="ECO:0007669"/>
    <property type="project" value="UniProtKB-SubCell"/>
</dbReference>
<evidence type="ECO:0000256" key="2">
    <source>
        <dbReference type="ARBA" id="ARBA00023242"/>
    </source>
</evidence>
<dbReference type="Pfam" id="PF00172">
    <property type="entry name" value="Zn_clus"/>
    <property type="match status" value="1"/>
</dbReference>
<dbReference type="GO" id="GO:0045944">
    <property type="term" value="P:positive regulation of transcription by RNA polymerase II"/>
    <property type="evidence" value="ECO:0007669"/>
    <property type="project" value="TreeGrafter"/>
</dbReference>
<dbReference type="GO" id="GO:0000981">
    <property type="term" value="F:DNA-binding transcription factor activity, RNA polymerase II-specific"/>
    <property type="evidence" value="ECO:0007669"/>
    <property type="project" value="InterPro"/>
</dbReference>
<evidence type="ECO:0000256" key="1">
    <source>
        <dbReference type="ARBA" id="ARBA00004123"/>
    </source>
</evidence>
<dbReference type="AlphaFoldDB" id="A0A167TA48"/>
<dbReference type="SUPFAM" id="SSF57701">
    <property type="entry name" value="Zn2/Cys6 DNA-binding domain"/>
    <property type="match status" value="1"/>
</dbReference>
<keyword evidence="5" id="KW-1185">Reference proteome</keyword>
<dbReference type="Proteomes" id="UP000076874">
    <property type="component" value="Unassembled WGS sequence"/>
</dbReference>
<gene>
    <name evidence="4" type="ORF">SPI_05502</name>
</gene>
<sequence>MNKRVSKGDSLGSRRTTTGCLTCRRRKKKCDEARPSCAACIRNKVPCTWPDADAPHKRKPQLRRQQGYNKDFAVPYRMVGMMTVFAVPSPSLTDRLGAHFIESSPNWISSIRGHQGAEFLRRVMPSALQSQLVLECVLTVAAADLCKLGDRSKELEQLSYECYGLAAAKLSSIIAAEEAGTIQPGNRSYSPDHILLAILILCVHETINFSSSDRLLIHINGAAMLLSRFLYYTPEDPDLRGFLLELFCYFYTLAASTHGSRMSLDLPLAAAILESPWLRTHANQGMLLGDSPEIFLIILRLSVLLHGKSTTTNAACHGDALDAQLSSIQLDLWRSSMEPVPPEREASSGTGSHADAGKLASELYFWGCQIQIELSQRPGRPKEDETIQALVSTCMAILERIPSDDPANGVLCWPLFVVGLCAVNSKHRAAISNRLQAIYAGWRSAIPLQTSKYLTQRWKQEKNEAVRPASATPTNSTTDLTTLNLPFVLV</sequence>
<dbReference type="Gene3D" id="4.10.240.10">
    <property type="entry name" value="Zn(2)-C6 fungal-type DNA-binding domain"/>
    <property type="match status" value="1"/>
</dbReference>
<dbReference type="OrthoDB" id="1919336at2759"/>
<dbReference type="GO" id="GO:0000976">
    <property type="term" value="F:transcription cis-regulatory region binding"/>
    <property type="evidence" value="ECO:0007669"/>
    <property type="project" value="TreeGrafter"/>
</dbReference>
<dbReference type="PANTHER" id="PTHR37534:SF16">
    <property type="entry name" value="ZN(II)2CYS6 TRANSCRIPTION FACTOR (EUROFUNG)-RELATED"/>
    <property type="match status" value="1"/>
</dbReference>